<proteinExistence type="predicted"/>
<dbReference type="SUPFAM" id="SSF53955">
    <property type="entry name" value="Lysozyme-like"/>
    <property type="match status" value="1"/>
</dbReference>
<protein>
    <recommendedName>
        <fullName evidence="3">Peptidoglycan-binding protein</fullName>
    </recommendedName>
</protein>
<name>A0A7G5IFX0_9SPHN</name>
<reference evidence="1 2" key="1">
    <citation type="submission" date="2020-07" db="EMBL/GenBank/DDBJ databases">
        <title>Complete genome sequence for Sandaracinobacter sp. M6.</title>
        <authorList>
            <person name="Tang Y."/>
            <person name="Liu Q."/>
            <person name="Guo Z."/>
            <person name="Lei P."/>
            <person name="Huang B."/>
        </authorList>
    </citation>
    <scope>NUCLEOTIDE SEQUENCE [LARGE SCALE GENOMIC DNA]</scope>
    <source>
        <strain evidence="1 2">M6</strain>
    </source>
</reference>
<evidence type="ECO:0000313" key="1">
    <source>
        <dbReference type="EMBL" id="QMW22262.1"/>
    </source>
</evidence>
<keyword evidence="2" id="KW-1185">Reference proteome</keyword>
<dbReference type="Proteomes" id="UP000515292">
    <property type="component" value="Chromosome"/>
</dbReference>
<accession>A0A7G5IFX0</accession>
<dbReference type="EMBL" id="CP059851">
    <property type="protein sequence ID" value="QMW22262.1"/>
    <property type="molecule type" value="Genomic_DNA"/>
</dbReference>
<sequence>MTDLQPIAAMIEDARDGVATIAQTIRATVWPGPARRDADSPGGAAPVHYQRSVAAAASRTGIPASVISGIINAEVGRQRWDPAAANPRSSALGLGQFLASTWLSEAARPGTAVHERARALGMLDEFGKPLLRARAALLDLRRDGALSIEAVADFARANLRSLGVETGAATGRIVYLAHHLGIGDTRRFLASALPEGQALRLLTAQIGDAQAQAALRRHGSASAAHRTWLESFISRKFG</sequence>
<dbReference type="InterPro" id="IPR023346">
    <property type="entry name" value="Lysozyme-like_dom_sf"/>
</dbReference>
<dbReference type="AlphaFoldDB" id="A0A7G5IFX0"/>
<gene>
    <name evidence="1" type="ORF">H3309_12980</name>
</gene>
<evidence type="ECO:0000313" key="2">
    <source>
        <dbReference type="Proteomes" id="UP000515292"/>
    </source>
</evidence>
<dbReference type="RefSeq" id="WP_182295107.1">
    <property type="nucleotide sequence ID" value="NZ_CP059851.1"/>
</dbReference>
<dbReference type="Gene3D" id="1.10.530.10">
    <property type="match status" value="1"/>
</dbReference>
<organism evidence="1 2">
    <name type="scientific">Sandaracinobacteroides saxicola</name>
    <dbReference type="NCBI Taxonomy" id="2759707"/>
    <lineage>
        <taxon>Bacteria</taxon>
        <taxon>Pseudomonadati</taxon>
        <taxon>Pseudomonadota</taxon>
        <taxon>Alphaproteobacteria</taxon>
        <taxon>Sphingomonadales</taxon>
        <taxon>Sphingosinicellaceae</taxon>
        <taxon>Sandaracinobacteroides</taxon>
    </lineage>
</organism>
<evidence type="ECO:0008006" key="3">
    <source>
        <dbReference type="Google" id="ProtNLM"/>
    </source>
</evidence>
<dbReference type="KEGG" id="sand:H3309_12980"/>